<protein>
    <submittedName>
        <fullName evidence="2">Membrane protein</fullName>
    </submittedName>
</protein>
<name>A0A918JPB4_9ALTE</name>
<dbReference type="EMBL" id="BMXP01000007">
    <property type="protein sequence ID" value="GGW90988.1"/>
    <property type="molecule type" value="Genomic_DNA"/>
</dbReference>
<gene>
    <name evidence="2" type="ORF">GCM10007391_26630</name>
</gene>
<comment type="caution">
    <text evidence="2">The sequence shown here is derived from an EMBL/GenBank/DDBJ whole genome shotgun (WGS) entry which is preliminary data.</text>
</comment>
<dbReference type="PANTHER" id="PTHR31876:SF26">
    <property type="entry name" value="PROTEIN LIKE COV 2"/>
    <property type="match status" value="1"/>
</dbReference>
<dbReference type="Pfam" id="PF04367">
    <property type="entry name" value="DUF502"/>
    <property type="match status" value="1"/>
</dbReference>
<keyword evidence="1" id="KW-0472">Membrane</keyword>
<reference evidence="2" key="2">
    <citation type="submission" date="2020-09" db="EMBL/GenBank/DDBJ databases">
        <authorList>
            <person name="Sun Q."/>
            <person name="Kim S."/>
        </authorList>
    </citation>
    <scope>NUCLEOTIDE SEQUENCE</scope>
    <source>
        <strain evidence="2">KCTC 22164</strain>
    </source>
</reference>
<dbReference type="Proteomes" id="UP000631300">
    <property type="component" value="Unassembled WGS sequence"/>
</dbReference>
<evidence type="ECO:0000313" key="2">
    <source>
        <dbReference type="EMBL" id="GGW90988.1"/>
    </source>
</evidence>
<feature type="transmembrane region" description="Helical" evidence="1">
    <location>
        <begin position="12"/>
        <end position="30"/>
    </location>
</feature>
<reference evidence="2" key="1">
    <citation type="journal article" date="2014" name="Int. J. Syst. Evol. Microbiol.">
        <title>Complete genome sequence of Corynebacterium casei LMG S-19264T (=DSM 44701T), isolated from a smear-ripened cheese.</title>
        <authorList>
            <consortium name="US DOE Joint Genome Institute (JGI-PGF)"/>
            <person name="Walter F."/>
            <person name="Albersmeier A."/>
            <person name="Kalinowski J."/>
            <person name="Ruckert C."/>
        </authorList>
    </citation>
    <scope>NUCLEOTIDE SEQUENCE</scope>
    <source>
        <strain evidence="2">KCTC 22164</strain>
    </source>
</reference>
<dbReference type="RefSeq" id="WP_189407232.1">
    <property type="nucleotide sequence ID" value="NZ_BMXP01000007.1"/>
</dbReference>
<dbReference type="PANTHER" id="PTHR31876">
    <property type="entry name" value="COV-LIKE PROTEIN 1"/>
    <property type="match status" value="1"/>
</dbReference>
<organism evidence="2 3">
    <name type="scientific">Alteromonas halophila</name>
    <dbReference type="NCBI Taxonomy" id="516698"/>
    <lineage>
        <taxon>Bacteria</taxon>
        <taxon>Pseudomonadati</taxon>
        <taxon>Pseudomonadota</taxon>
        <taxon>Gammaproteobacteria</taxon>
        <taxon>Alteromonadales</taxon>
        <taxon>Alteromonadaceae</taxon>
        <taxon>Alteromonas/Salinimonas group</taxon>
        <taxon>Alteromonas</taxon>
    </lineage>
</organism>
<dbReference type="InterPro" id="IPR007462">
    <property type="entry name" value="COV1-like"/>
</dbReference>
<dbReference type="AlphaFoldDB" id="A0A918JPB4"/>
<evidence type="ECO:0000256" key="1">
    <source>
        <dbReference type="SAM" id="Phobius"/>
    </source>
</evidence>
<sequence length="190" mass="20993">MSQLVSKMVKGLLTILPIVVTLYLLIWLGLSTEALVKPLLAPYYYFPGLGIITTIMLLAVTGIAVNAYLVDALLKKLQFYIERLPLIKTVYGALNDAAELFKASKEQQQQRAVLAEVMPDTFVVGFITGENATSLLFPEGKKVAVYIPMSYQIGGYTLYLGEEKLQRLDIDVETAMRIAVTGGNSINKQR</sequence>
<keyword evidence="3" id="KW-1185">Reference proteome</keyword>
<feature type="transmembrane region" description="Helical" evidence="1">
    <location>
        <begin position="42"/>
        <end position="69"/>
    </location>
</feature>
<proteinExistence type="predicted"/>
<accession>A0A918JPB4</accession>
<keyword evidence="1" id="KW-1133">Transmembrane helix</keyword>
<evidence type="ECO:0000313" key="3">
    <source>
        <dbReference type="Proteomes" id="UP000631300"/>
    </source>
</evidence>
<keyword evidence="1" id="KW-0812">Transmembrane</keyword>